<sequence length="344" mass="38837">MHFINAQITNFRGIEQLRLEFKPGFHLIKGTNGKGKTSILNALSSGLTAILSGIEGFSVTHFTRDEISKVYSTSAEGTLECSYSVPVEVTLVASVEGINIPVRWIMSRTSIHASKSSIQPKDTAAILRRLSKKAELDLPLLSFQGVGRACSLRLEKTENIFRKKYARTVGYMGALSEETNQRFLFNWCSKMENTKEYEAVMNTAADFANRMNGKESCKFFYDKKLDDFMYQDGQRILPVGHQSAGFQSLIWMVFDIACRMAMLNPHKQEEIAKTKGIVLIDELDMHLDSQWQGKVIDALRGVFPNVQFIAATHSQELIASAKDVRIIDIEHEEPEYSYLKEAQE</sequence>
<dbReference type="InterPro" id="IPR051396">
    <property type="entry name" value="Bact_Antivir_Def_Nuclease"/>
</dbReference>
<accession>A0A7X3SJ30</accession>
<evidence type="ECO:0000313" key="4">
    <source>
        <dbReference type="Proteomes" id="UP000460412"/>
    </source>
</evidence>
<evidence type="ECO:0000259" key="1">
    <source>
        <dbReference type="Pfam" id="PF13304"/>
    </source>
</evidence>
<gene>
    <name evidence="3" type="ORF">GN277_11415</name>
</gene>
<dbReference type="SUPFAM" id="SSF52540">
    <property type="entry name" value="P-loop containing nucleoside triphosphate hydrolases"/>
    <property type="match status" value="1"/>
</dbReference>
<dbReference type="InterPro" id="IPR003959">
    <property type="entry name" value="ATPase_AAA_core"/>
</dbReference>
<dbReference type="PANTHER" id="PTHR43581">
    <property type="entry name" value="ATP/GTP PHOSPHATASE"/>
    <property type="match status" value="1"/>
</dbReference>
<dbReference type="PANTHER" id="PTHR43581:SF2">
    <property type="entry name" value="EXCINUCLEASE ATPASE SUBUNIT"/>
    <property type="match status" value="1"/>
</dbReference>
<feature type="domain" description="Rad50/SbcC-type AAA" evidence="2">
    <location>
        <begin position="7"/>
        <end position="180"/>
    </location>
</feature>
<dbReference type="Gene3D" id="3.40.50.300">
    <property type="entry name" value="P-loop containing nucleotide triphosphate hydrolases"/>
    <property type="match status" value="1"/>
</dbReference>
<keyword evidence="4" id="KW-1185">Reference proteome</keyword>
<organism evidence="3 4">
    <name type="scientific">Sporofaciens musculi</name>
    <dbReference type="NCBI Taxonomy" id="2681861"/>
    <lineage>
        <taxon>Bacteria</taxon>
        <taxon>Bacillati</taxon>
        <taxon>Bacillota</taxon>
        <taxon>Clostridia</taxon>
        <taxon>Lachnospirales</taxon>
        <taxon>Lachnospiraceae</taxon>
        <taxon>Sporofaciens</taxon>
    </lineage>
</organism>
<dbReference type="GO" id="GO:0016887">
    <property type="term" value="F:ATP hydrolysis activity"/>
    <property type="evidence" value="ECO:0007669"/>
    <property type="project" value="InterPro"/>
</dbReference>
<dbReference type="EMBL" id="WUQX01000001">
    <property type="protein sequence ID" value="MXP75969.1"/>
    <property type="molecule type" value="Genomic_DNA"/>
</dbReference>
<feature type="domain" description="ATPase AAA-type core" evidence="1">
    <location>
        <begin position="269"/>
        <end position="319"/>
    </location>
</feature>
<dbReference type="Pfam" id="PF13304">
    <property type="entry name" value="AAA_21"/>
    <property type="match status" value="1"/>
</dbReference>
<evidence type="ECO:0000259" key="2">
    <source>
        <dbReference type="Pfam" id="PF13476"/>
    </source>
</evidence>
<dbReference type="Proteomes" id="UP000460412">
    <property type="component" value="Unassembled WGS sequence"/>
</dbReference>
<dbReference type="AlphaFoldDB" id="A0A7X3SJ30"/>
<dbReference type="InterPro" id="IPR038729">
    <property type="entry name" value="Rad50/SbcC_AAA"/>
</dbReference>
<dbReference type="InterPro" id="IPR027417">
    <property type="entry name" value="P-loop_NTPase"/>
</dbReference>
<reference evidence="3 4" key="1">
    <citation type="submission" date="2019-12" db="EMBL/GenBank/DDBJ databases">
        <title>Sporaefaciens musculi gen. nov., sp. nov., a novel bacterium isolated from the caecum of an obese mouse.</title>
        <authorList>
            <person name="Rasmussen T.S."/>
            <person name="Streidl T."/>
            <person name="Hitch T.C.A."/>
            <person name="Wortmann E."/>
            <person name="Deptula P."/>
            <person name="Hansen M."/>
            <person name="Nielsen D.S."/>
            <person name="Clavel T."/>
            <person name="Vogensen F.K."/>
        </authorList>
    </citation>
    <scope>NUCLEOTIDE SEQUENCE [LARGE SCALE GENOMIC DNA]</scope>
    <source>
        <strain evidence="3 4">WCA-9-b2</strain>
    </source>
</reference>
<dbReference type="RefSeq" id="WP_159751146.1">
    <property type="nucleotide sequence ID" value="NZ_CATIYY010000089.1"/>
</dbReference>
<dbReference type="Pfam" id="PF13476">
    <property type="entry name" value="AAA_23"/>
    <property type="match status" value="1"/>
</dbReference>
<proteinExistence type="predicted"/>
<dbReference type="GO" id="GO:0005524">
    <property type="term" value="F:ATP binding"/>
    <property type="evidence" value="ECO:0007669"/>
    <property type="project" value="InterPro"/>
</dbReference>
<dbReference type="GO" id="GO:0006302">
    <property type="term" value="P:double-strand break repair"/>
    <property type="evidence" value="ECO:0007669"/>
    <property type="project" value="InterPro"/>
</dbReference>
<evidence type="ECO:0000313" key="3">
    <source>
        <dbReference type="EMBL" id="MXP75969.1"/>
    </source>
</evidence>
<protein>
    <submittedName>
        <fullName evidence="3">AAA family ATPase</fullName>
    </submittedName>
</protein>
<name>A0A7X3SJ30_9FIRM</name>
<comment type="caution">
    <text evidence="3">The sequence shown here is derived from an EMBL/GenBank/DDBJ whole genome shotgun (WGS) entry which is preliminary data.</text>
</comment>